<accession>A0A0F9GQI6</accession>
<reference evidence="1" key="1">
    <citation type="journal article" date="2015" name="Nature">
        <title>Complex archaea that bridge the gap between prokaryotes and eukaryotes.</title>
        <authorList>
            <person name="Spang A."/>
            <person name="Saw J.H."/>
            <person name="Jorgensen S.L."/>
            <person name="Zaremba-Niedzwiedzka K."/>
            <person name="Martijn J."/>
            <person name="Lind A.E."/>
            <person name="van Eijk R."/>
            <person name="Schleper C."/>
            <person name="Guy L."/>
            <person name="Ettema T.J."/>
        </authorList>
    </citation>
    <scope>NUCLEOTIDE SEQUENCE</scope>
</reference>
<proteinExistence type="predicted"/>
<gene>
    <name evidence="1" type="ORF">LCGC14_1797830</name>
</gene>
<name>A0A0F9GQI6_9ZZZZ</name>
<dbReference type="EMBL" id="LAZR01017273">
    <property type="protein sequence ID" value="KKM01100.1"/>
    <property type="molecule type" value="Genomic_DNA"/>
</dbReference>
<evidence type="ECO:0000313" key="1">
    <source>
        <dbReference type="EMBL" id="KKM01100.1"/>
    </source>
</evidence>
<organism evidence="1">
    <name type="scientific">marine sediment metagenome</name>
    <dbReference type="NCBI Taxonomy" id="412755"/>
    <lineage>
        <taxon>unclassified sequences</taxon>
        <taxon>metagenomes</taxon>
        <taxon>ecological metagenomes</taxon>
    </lineage>
</organism>
<protein>
    <submittedName>
        <fullName evidence="1">Uncharacterized protein</fullName>
    </submittedName>
</protein>
<comment type="caution">
    <text evidence="1">The sequence shown here is derived from an EMBL/GenBank/DDBJ whole genome shotgun (WGS) entry which is preliminary data.</text>
</comment>
<sequence>MAIEKVKSLADMLAREYGVETSYRIDPTGNTAFAAAVQPVLGANPKRLGFVIVNMGGNNIWLAPRSNVADDYGFMLVPNGGTLNMIWNQDFEMVTLPYYGISNAGGTDIFVMEVQVF</sequence>
<dbReference type="AlphaFoldDB" id="A0A0F9GQI6"/>